<keyword evidence="2 5" id="KW-0690">Ribosome biogenesis</keyword>
<dbReference type="CDD" id="cd16964">
    <property type="entry name" value="YqgF"/>
    <property type="match status" value="1"/>
</dbReference>
<reference evidence="7 8" key="1">
    <citation type="submission" date="2016-10" db="EMBL/GenBank/DDBJ databases">
        <authorList>
            <person name="de Groot N.N."/>
        </authorList>
    </citation>
    <scope>NUCLEOTIDE SEQUENCE [LARGE SCALE GENOMIC DNA]</scope>
    <source>
        <strain evidence="7 8">CGMCC 1.6291</strain>
    </source>
</reference>
<dbReference type="PANTHER" id="PTHR33317">
    <property type="entry name" value="POLYNUCLEOTIDYL TRANSFERASE, RIBONUCLEASE H-LIKE SUPERFAMILY PROTEIN"/>
    <property type="match status" value="1"/>
</dbReference>
<name>A0A1H8TQ23_9GAMM</name>
<keyword evidence="8" id="KW-1185">Reference proteome</keyword>
<dbReference type="OrthoDB" id="9796140at2"/>
<organism evidence="7 8">
    <name type="scientific">Aquisalimonas asiatica</name>
    <dbReference type="NCBI Taxonomy" id="406100"/>
    <lineage>
        <taxon>Bacteria</taxon>
        <taxon>Pseudomonadati</taxon>
        <taxon>Pseudomonadota</taxon>
        <taxon>Gammaproteobacteria</taxon>
        <taxon>Chromatiales</taxon>
        <taxon>Ectothiorhodospiraceae</taxon>
        <taxon>Aquisalimonas</taxon>
    </lineage>
</organism>
<accession>A0A1H8TQ23</accession>
<dbReference type="STRING" id="406100.SAMN04488052_104370"/>
<dbReference type="RefSeq" id="WP_091643899.1">
    <property type="nucleotide sequence ID" value="NZ_FOEG01000004.1"/>
</dbReference>
<dbReference type="InterPro" id="IPR006641">
    <property type="entry name" value="YqgF/RNaseH-like_dom"/>
</dbReference>
<sequence length="144" mass="15714">MTGATLLGFDYGRRRIGVAVGETITGAARPLVTLDCPTEGRPDWERIEALIREWQPTAVVVGRPEHADGTGNAVTQGAERFARQLQGRFGLTVHLVDERLSSRAAEERLAETGKRRRHGRGPDPAVDSMAACIILETWLADQSP</sequence>
<evidence type="ECO:0000313" key="7">
    <source>
        <dbReference type="EMBL" id="SEO92916.1"/>
    </source>
</evidence>
<dbReference type="Gene3D" id="3.30.420.140">
    <property type="entry name" value="YqgF/RNase H-like domain"/>
    <property type="match status" value="1"/>
</dbReference>
<comment type="similarity">
    <text evidence="5">Belongs to the YqgF HJR family.</text>
</comment>
<dbReference type="SMART" id="SM00732">
    <property type="entry name" value="YqgFc"/>
    <property type="match status" value="1"/>
</dbReference>
<evidence type="ECO:0000256" key="4">
    <source>
        <dbReference type="ARBA" id="ARBA00022801"/>
    </source>
</evidence>
<comment type="subcellular location">
    <subcellularLocation>
        <location evidence="5">Cytoplasm</location>
    </subcellularLocation>
</comment>
<evidence type="ECO:0000256" key="1">
    <source>
        <dbReference type="ARBA" id="ARBA00022490"/>
    </source>
</evidence>
<evidence type="ECO:0000256" key="5">
    <source>
        <dbReference type="HAMAP-Rule" id="MF_00651"/>
    </source>
</evidence>
<dbReference type="HAMAP" id="MF_00651">
    <property type="entry name" value="Nuclease_YqgF"/>
    <property type="match status" value="1"/>
</dbReference>
<dbReference type="InterPro" id="IPR037027">
    <property type="entry name" value="YqgF/RNaseH-like_dom_sf"/>
</dbReference>
<keyword evidence="4 5" id="KW-0378">Hydrolase</keyword>
<dbReference type="AlphaFoldDB" id="A0A1H8TQ23"/>
<evidence type="ECO:0000259" key="6">
    <source>
        <dbReference type="SMART" id="SM00732"/>
    </source>
</evidence>
<evidence type="ECO:0000256" key="2">
    <source>
        <dbReference type="ARBA" id="ARBA00022517"/>
    </source>
</evidence>
<feature type="domain" description="YqgF/RNase H-like" evidence="6">
    <location>
        <begin position="4"/>
        <end position="105"/>
    </location>
</feature>
<dbReference type="EMBL" id="FOEG01000004">
    <property type="protein sequence ID" value="SEO92916.1"/>
    <property type="molecule type" value="Genomic_DNA"/>
</dbReference>
<dbReference type="Proteomes" id="UP000199657">
    <property type="component" value="Unassembled WGS sequence"/>
</dbReference>
<keyword evidence="1 5" id="KW-0963">Cytoplasm</keyword>
<dbReference type="EC" id="3.1.-.-" evidence="5"/>
<dbReference type="GO" id="GO:0005829">
    <property type="term" value="C:cytosol"/>
    <property type="evidence" value="ECO:0007669"/>
    <property type="project" value="TreeGrafter"/>
</dbReference>
<gene>
    <name evidence="7" type="ORF">SAMN04488052_104370</name>
</gene>
<dbReference type="Pfam" id="PF03652">
    <property type="entry name" value="RuvX"/>
    <property type="match status" value="1"/>
</dbReference>
<comment type="function">
    <text evidence="5">Could be a nuclease involved in processing of the 5'-end of pre-16S rRNA.</text>
</comment>
<dbReference type="InterPro" id="IPR005227">
    <property type="entry name" value="YqgF"/>
</dbReference>
<dbReference type="GO" id="GO:0016788">
    <property type="term" value="F:hydrolase activity, acting on ester bonds"/>
    <property type="evidence" value="ECO:0007669"/>
    <property type="project" value="UniProtKB-UniRule"/>
</dbReference>
<evidence type="ECO:0000256" key="3">
    <source>
        <dbReference type="ARBA" id="ARBA00022722"/>
    </source>
</evidence>
<evidence type="ECO:0000313" key="8">
    <source>
        <dbReference type="Proteomes" id="UP000199657"/>
    </source>
</evidence>
<dbReference type="PANTHER" id="PTHR33317:SF4">
    <property type="entry name" value="POLYNUCLEOTIDYL TRANSFERASE, RIBONUCLEASE H-LIKE SUPERFAMILY PROTEIN"/>
    <property type="match status" value="1"/>
</dbReference>
<dbReference type="GO" id="GO:0000967">
    <property type="term" value="P:rRNA 5'-end processing"/>
    <property type="evidence" value="ECO:0007669"/>
    <property type="project" value="UniProtKB-UniRule"/>
</dbReference>
<dbReference type="GO" id="GO:0004518">
    <property type="term" value="F:nuclease activity"/>
    <property type="evidence" value="ECO:0007669"/>
    <property type="project" value="UniProtKB-KW"/>
</dbReference>
<dbReference type="NCBIfam" id="TIGR00250">
    <property type="entry name" value="RNAse_H_YqgF"/>
    <property type="match status" value="1"/>
</dbReference>
<protein>
    <recommendedName>
        <fullName evidence="5">Putative pre-16S rRNA nuclease</fullName>
        <ecNumber evidence="5">3.1.-.-</ecNumber>
    </recommendedName>
</protein>
<keyword evidence="3 5" id="KW-0540">Nuclease</keyword>
<dbReference type="SUPFAM" id="SSF53098">
    <property type="entry name" value="Ribonuclease H-like"/>
    <property type="match status" value="1"/>
</dbReference>
<proteinExistence type="inferred from homology"/>
<dbReference type="InterPro" id="IPR012337">
    <property type="entry name" value="RNaseH-like_sf"/>
</dbReference>